<keyword evidence="7" id="KW-1185">Reference proteome</keyword>
<evidence type="ECO:0000256" key="4">
    <source>
        <dbReference type="ARBA" id="ARBA00032108"/>
    </source>
</evidence>
<dbReference type="Gene3D" id="3.10.350.10">
    <property type="entry name" value="LysM domain"/>
    <property type="match status" value="2"/>
</dbReference>
<dbReference type="eggNOG" id="COG1388">
    <property type="taxonomic scope" value="Bacteria"/>
</dbReference>
<keyword evidence="1" id="KW-0929">Antimicrobial</keyword>
<organism evidence="6 7">
    <name type="scientific">Porphyromonas asaccharolytica (strain ATCC 25260 / DSM 20707 / BCRC 10618 / CCUG 7834 / JCM 6326 / LMG 13178 / VPI 4198 / B440)</name>
    <name type="common">Bacteroides asaccharolyticus</name>
    <dbReference type="NCBI Taxonomy" id="879243"/>
    <lineage>
        <taxon>Bacteria</taxon>
        <taxon>Pseudomonadati</taxon>
        <taxon>Bacteroidota</taxon>
        <taxon>Bacteroidia</taxon>
        <taxon>Bacteroidales</taxon>
        <taxon>Porphyromonadaceae</taxon>
        <taxon>Porphyromonas</taxon>
    </lineage>
</organism>
<dbReference type="Gene3D" id="1.10.530.10">
    <property type="match status" value="1"/>
</dbReference>
<dbReference type="PANTHER" id="PTHR33308">
    <property type="entry name" value="PEPTIDOGLYCAN HYDROLASE FLGJ"/>
    <property type="match status" value="1"/>
</dbReference>
<dbReference type="GO" id="GO:0004040">
    <property type="term" value="F:amidase activity"/>
    <property type="evidence" value="ECO:0007669"/>
    <property type="project" value="InterPro"/>
</dbReference>
<dbReference type="HOGENOM" id="CLU_013771_1_1_10"/>
<proteinExistence type="predicted"/>
<dbReference type="SMART" id="SM00257">
    <property type="entry name" value="LysM"/>
    <property type="match status" value="2"/>
</dbReference>
<accession>F4KJU1</accession>
<dbReference type="CDD" id="cd00118">
    <property type="entry name" value="LysM"/>
    <property type="match status" value="2"/>
</dbReference>
<dbReference type="InterPro" id="IPR051056">
    <property type="entry name" value="Glycosyl_Hydrolase_73"/>
</dbReference>
<dbReference type="Proteomes" id="UP000006545">
    <property type="component" value="Chromosome"/>
</dbReference>
<dbReference type="KEGG" id="pah:Poras_0721"/>
<evidence type="ECO:0000256" key="2">
    <source>
        <dbReference type="ARBA" id="ARBA00022638"/>
    </source>
</evidence>
<dbReference type="InterPro" id="IPR018392">
    <property type="entry name" value="LysM"/>
</dbReference>
<dbReference type="Pfam" id="PF01476">
    <property type="entry name" value="LysM"/>
    <property type="match status" value="2"/>
</dbReference>
<protein>
    <recommendedName>
        <fullName evidence="4">Peptidoglycan hydrolase</fullName>
    </recommendedName>
</protein>
<dbReference type="PANTHER" id="PTHR33308:SF9">
    <property type="entry name" value="PEPTIDOGLYCAN HYDROLASE FLGJ"/>
    <property type="match status" value="1"/>
</dbReference>
<evidence type="ECO:0000313" key="6">
    <source>
        <dbReference type="EMBL" id="AEE12668.1"/>
    </source>
</evidence>
<dbReference type="PROSITE" id="PS51782">
    <property type="entry name" value="LYSM"/>
    <property type="match status" value="2"/>
</dbReference>
<evidence type="ECO:0000259" key="5">
    <source>
        <dbReference type="PROSITE" id="PS51782"/>
    </source>
</evidence>
<evidence type="ECO:0000256" key="1">
    <source>
        <dbReference type="ARBA" id="ARBA00022529"/>
    </source>
</evidence>
<dbReference type="EMBL" id="CP002689">
    <property type="protein sequence ID" value="AEE12668.1"/>
    <property type="molecule type" value="Genomic_DNA"/>
</dbReference>
<dbReference type="STRING" id="879243.Poras_0721"/>
<keyword evidence="3" id="KW-0378">Hydrolase</keyword>
<keyword evidence="2" id="KW-0081">Bacteriolytic enzyme</keyword>
<dbReference type="GO" id="GO:0042742">
    <property type="term" value="P:defense response to bacterium"/>
    <property type="evidence" value="ECO:0007669"/>
    <property type="project" value="UniProtKB-KW"/>
</dbReference>
<evidence type="ECO:0000313" key="7">
    <source>
        <dbReference type="Proteomes" id="UP000006545"/>
    </source>
</evidence>
<dbReference type="eggNOG" id="COG1705">
    <property type="taxonomic scope" value="Bacteria"/>
</dbReference>
<name>F4KJU1_PORAD</name>
<dbReference type="SUPFAM" id="SSF54106">
    <property type="entry name" value="LysM domain"/>
    <property type="match status" value="2"/>
</dbReference>
<feature type="domain" description="LysM" evidence="5">
    <location>
        <begin position="279"/>
        <end position="323"/>
    </location>
</feature>
<sequence length="324" mass="37640">MLSYTPLELSPMKLLTDLSRSLLSIVCLLLLCTTAWGQAPMDPRYQTYIRTYADECIRQMKRHKIPASITMAQGLIETAAGSSRLAREGNNHFGIKCHRAWQGQRIYADDDLKGECFRKYRSVGDSYEDHSNFLKQPRYQVLYTYHITDYQAWAKGLQQCGYATNKGYANMLIKVIEQYELYELDRGRYPRWMSGRPAPSYTPSDDDPEMRLTHEGYFSYGLLYVLANEGDSLESIAREMGISLKRLANYNDMPVDFPIQAGDVIYLERKNKRATPDYPDHVVRVGESMHDISQRYGIRLARLYRMNHLDYDYVPEEGDVLRLR</sequence>
<reference evidence="7" key="1">
    <citation type="submission" date="2011-04" db="EMBL/GenBank/DDBJ databases">
        <title>The complete genome of Porphyromonas asaccharolytica DSM 20707.</title>
        <authorList>
            <person name="Lucas S."/>
            <person name="Han J."/>
            <person name="Lapidus A."/>
            <person name="Bruce D."/>
            <person name="Goodwin L."/>
            <person name="Pitluck S."/>
            <person name="Peters L."/>
            <person name="Kyrpides N."/>
            <person name="Mavromatis K."/>
            <person name="Ivanova N."/>
            <person name="Ovchinnikova G."/>
            <person name="Pagani I."/>
            <person name="Lu M."/>
            <person name="Detter J.C."/>
            <person name="Tapia R."/>
            <person name="Han C."/>
            <person name="Land M."/>
            <person name="Hauser L."/>
            <person name="Markowitz V."/>
            <person name="Cheng J.-F."/>
            <person name="Hugenholtz P."/>
            <person name="Woyke T."/>
            <person name="Wu D."/>
            <person name="Gronow S."/>
            <person name="Wellnitz S."/>
            <person name="Brambilla E."/>
            <person name="Klenk H.-P."/>
            <person name="Eisen J.A."/>
        </authorList>
    </citation>
    <scope>NUCLEOTIDE SEQUENCE [LARGE SCALE GENOMIC DNA]</scope>
    <source>
        <strain evidence="7">ATCC 25260 / DSM 20707 / VPI 4198</strain>
    </source>
</reference>
<feature type="domain" description="LysM" evidence="5">
    <location>
        <begin position="223"/>
        <end position="267"/>
    </location>
</feature>
<dbReference type="InterPro" id="IPR036779">
    <property type="entry name" value="LysM_dom_sf"/>
</dbReference>
<dbReference type="InterPro" id="IPR002901">
    <property type="entry name" value="MGlyc_endo_b_GlcNAc-like_dom"/>
</dbReference>
<evidence type="ECO:0000256" key="3">
    <source>
        <dbReference type="ARBA" id="ARBA00022801"/>
    </source>
</evidence>
<dbReference type="SMART" id="SM00047">
    <property type="entry name" value="LYZ2"/>
    <property type="match status" value="1"/>
</dbReference>
<dbReference type="AlphaFoldDB" id="F4KJU1"/>
<gene>
    <name evidence="6" type="ordered locus">Poras_0721</name>
</gene>
<dbReference type="GO" id="GO:0031640">
    <property type="term" value="P:killing of cells of another organism"/>
    <property type="evidence" value="ECO:0007669"/>
    <property type="project" value="UniProtKB-KW"/>
</dbReference>
<dbReference type="Pfam" id="PF01832">
    <property type="entry name" value="Glucosaminidase"/>
    <property type="match status" value="1"/>
</dbReference>